<dbReference type="Pfam" id="PF00196">
    <property type="entry name" value="GerE"/>
    <property type="match status" value="1"/>
</dbReference>
<dbReference type="PANTHER" id="PTHR43214">
    <property type="entry name" value="TWO-COMPONENT RESPONSE REGULATOR"/>
    <property type="match status" value="1"/>
</dbReference>
<comment type="caution">
    <text evidence="5">The sequence shown here is derived from an EMBL/GenBank/DDBJ whole genome shotgun (WGS) entry which is preliminary data.</text>
</comment>
<dbReference type="PROSITE" id="PS00622">
    <property type="entry name" value="HTH_LUXR_1"/>
    <property type="match status" value="1"/>
</dbReference>
<dbReference type="RefSeq" id="WP_183338071.1">
    <property type="nucleotide sequence ID" value="NZ_JACHNU010000001.1"/>
</dbReference>
<dbReference type="InterPro" id="IPR039420">
    <property type="entry name" value="WalR-like"/>
</dbReference>
<dbReference type="SMART" id="SM00421">
    <property type="entry name" value="HTH_LUXR"/>
    <property type="match status" value="1"/>
</dbReference>
<keyword evidence="2 5" id="KW-0238">DNA-binding</keyword>
<evidence type="ECO:0000256" key="1">
    <source>
        <dbReference type="ARBA" id="ARBA00023015"/>
    </source>
</evidence>
<feature type="domain" description="HTH luxR-type" evidence="4">
    <location>
        <begin position="485"/>
        <end position="550"/>
    </location>
</feature>
<dbReference type="GO" id="GO:0003677">
    <property type="term" value="F:DNA binding"/>
    <property type="evidence" value="ECO:0007669"/>
    <property type="project" value="UniProtKB-KW"/>
</dbReference>
<dbReference type="SUPFAM" id="SSF46894">
    <property type="entry name" value="C-terminal effector domain of the bipartite response regulators"/>
    <property type="match status" value="1"/>
</dbReference>
<dbReference type="InterPro" id="IPR000792">
    <property type="entry name" value="Tscrpt_reg_LuxR_C"/>
</dbReference>
<dbReference type="AlphaFoldDB" id="A0A840I8M6"/>
<dbReference type="PANTHER" id="PTHR43214:SF24">
    <property type="entry name" value="TRANSCRIPTIONAL REGULATORY PROTEIN NARL-RELATED"/>
    <property type="match status" value="1"/>
</dbReference>
<dbReference type="InterPro" id="IPR036388">
    <property type="entry name" value="WH-like_DNA-bd_sf"/>
</dbReference>
<dbReference type="PROSITE" id="PS50043">
    <property type="entry name" value="HTH_LUXR_2"/>
    <property type="match status" value="1"/>
</dbReference>
<dbReference type="GO" id="GO:0006355">
    <property type="term" value="P:regulation of DNA-templated transcription"/>
    <property type="evidence" value="ECO:0007669"/>
    <property type="project" value="InterPro"/>
</dbReference>
<dbReference type="EMBL" id="JACHNU010000001">
    <property type="protein sequence ID" value="MBB4660603.1"/>
    <property type="molecule type" value="Genomic_DNA"/>
</dbReference>
<gene>
    <name evidence="5" type="ORF">BDZ31_000176</name>
</gene>
<keyword evidence="6" id="KW-1185">Reference proteome</keyword>
<accession>A0A840I8M6</accession>
<evidence type="ECO:0000256" key="3">
    <source>
        <dbReference type="ARBA" id="ARBA00023163"/>
    </source>
</evidence>
<evidence type="ECO:0000259" key="4">
    <source>
        <dbReference type="PROSITE" id="PS50043"/>
    </source>
</evidence>
<proteinExistence type="predicted"/>
<dbReference type="InterPro" id="IPR016032">
    <property type="entry name" value="Sig_transdc_resp-reg_C-effctor"/>
</dbReference>
<evidence type="ECO:0000313" key="6">
    <source>
        <dbReference type="Proteomes" id="UP000585272"/>
    </source>
</evidence>
<evidence type="ECO:0000313" key="5">
    <source>
        <dbReference type="EMBL" id="MBB4660603.1"/>
    </source>
</evidence>
<sequence>MSWSEAYASLSDADTARGAPLTADELERLATAAYMLGRADDHLRALERAHRAHLDAGAPLRAIRCAIWLGIFLALRGEQARATGWLSRARRMLAHQPSDCVERGYLLLPKMIRHAAAGEDAGALAAAADAAAIAERCRDADLLALAVHEQGLALARQGQVERGLGLLDEAMVAVTAGELSPIVTGLLYCSVIDGCHELFALRRAQEWTAALTAWCERQPEMVAFTGRCLVHRAELMQLHGAWHDALDEARRAGGRFARAGDARPAAGARYREGELHRLRGELAAAERAYRDAHRGGVEPLPGLALLRLAQGDGAAATATIRRALAETTAPLRRARLLPAAVEIALAIGDGEEARDACAELERIASDHGGAGSEASGFDAGARVGGGGGLLSALVGHARGAVALDGGDARAALRALREASEAWRLLEAPYEGARSGLLLALACRALGDEATAALELDAARAAFARLGAAPDLARAERLAGRSAGATAGDRHGLTARELEVLRLVAAGATNRAIAAELVLSERTVDRHVSNILAKLRLRSRTAATAYAYEHELV</sequence>
<dbReference type="PRINTS" id="PR00038">
    <property type="entry name" value="HTHLUXR"/>
</dbReference>
<dbReference type="Gene3D" id="1.10.10.10">
    <property type="entry name" value="Winged helix-like DNA-binding domain superfamily/Winged helix DNA-binding domain"/>
    <property type="match status" value="1"/>
</dbReference>
<dbReference type="Proteomes" id="UP000585272">
    <property type="component" value="Unassembled WGS sequence"/>
</dbReference>
<keyword evidence="1" id="KW-0805">Transcription regulation</keyword>
<protein>
    <submittedName>
        <fullName evidence="5">DNA-binding NarL/FixJ family response regulator</fullName>
    </submittedName>
</protein>
<organism evidence="5 6">
    <name type="scientific">Conexibacter arvalis</name>
    <dbReference type="NCBI Taxonomy" id="912552"/>
    <lineage>
        <taxon>Bacteria</taxon>
        <taxon>Bacillati</taxon>
        <taxon>Actinomycetota</taxon>
        <taxon>Thermoleophilia</taxon>
        <taxon>Solirubrobacterales</taxon>
        <taxon>Conexibacteraceae</taxon>
        <taxon>Conexibacter</taxon>
    </lineage>
</organism>
<keyword evidence="3" id="KW-0804">Transcription</keyword>
<reference evidence="5 6" key="1">
    <citation type="submission" date="2020-08" db="EMBL/GenBank/DDBJ databases">
        <title>Genomic Encyclopedia of Archaeal and Bacterial Type Strains, Phase II (KMG-II): from individual species to whole genera.</title>
        <authorList>
            <person name="Goeker M."/>
        </authorList>
    </citation>
    <scope>NUCLEOTIDE SEQUENCE [LARGE SCALE GENOMIC DNA]</scope>
    <source>
        <strain evidence="5 6">DSM 23288</strain>
    </source>
</reference>
<dbReference type="CDD" id="cd06170">
    <property type="entry name" value="LuxR_C_like"/>
    <property type="match status" value="1"/>
</dbReference>
<name>A0A840I8M6_9ACTN</name>
<evidence type="ECO:0000256" key="2">
    <source>
        <dbReference type="ARBA" id="ARBA00023125"/>
    </source>
</evidence>